<feature type="transmembrane region" description="Helical" evidence="8">
    <location>
        <begin position="919"/>
        <end position="942"/>
    </location>
</feature>
<feature type="compositionally biased region" description="Polar residues" evidence="7">
    <location>
        <begin position="558"/>
        <end position="567"/>
    </location>
</feature>
<dbReference type="SUPFAM" id="SSF81321">
    <property type="entry name" value="Family A G protein-coupled receptor-like"/>
    <property type="match status" value="1"/>
</dbReference>
<feature type="compositionally biased region" description="Gly residues" evidence="7">
    <location>
        <begin position="609"/>
        <end position="629"/>
    </location>
</feature>
<dbReference type="EnsemblMetazoa" id="ADIR002056-RA">
    <property type="protein sequence ID" value="ADIR002056-PA"/>
    <property type="gene ID" value="ADIR002056"/>
</dbReference>
<keyword evidence="4" id="KW-0732">Signal</keyword>
<dbReference type="VEuPathDB" id="VectorBase:ADIR002056"/>
<feature type="compositionally biased region" description="Gly residues" evidence="7">
    <location>
        <begin position="435"/>
        <end position="456"/>
    </location>
</feature>
<evidence type="ECO:0000256" key="7">
    <source>
        <dbReference type="SAM" id="MobiDB-lite"/>
    </source>
</evidence>
<keyword evidence="2" id="KW-0597">Phosphoprotein</keyword>
<evidence type="ECO:0000256" key="1">
    <source>
        <dbReference type="ARBA" id="ARBA00004141"/>
    </source>
</evidence>
<accession>A0A182N344</accession>
<feature type="compositionally biased region" description="Acidic residues" evidence="7">
    <location>
        <begin position="638"/>
        <end position="657"/>
    </location>
</feature>
<protein>
    <recommendedName>
        <fullName evidence="9">Proline-rich transmembrane protein 3/4 domain-containing protein</fullName>
    </recommendedName>
</protein>
<evidence type="ECO:0000256" key="5">
    <source>
        <dbReference type="ARBA" id="ARBA00022989"/>
    </source>
</evidence>
<dbReference type="InterPro" id="IPR059081">
    <property type="entry name" value="PRRT3-4"/>
</dbReference>
<evidence type="ECO:0000313" key="11">
    <source>
        <dbReference type="Proteomes" id="UP000075884"/>
    </source>
</evidence>
<dbReference type="PANTHER" id="PTHR35578:SF6">
    <property type="entry name" value="PROLINE-RICH TRANSMEMBRANE PROTEIN 4"/>
    <property type="match status" value="1"/>
</dbReference>
<evidence type="ECO:0000313" key="10">
    <source>
        <dbReference type="EnsemblMetazoa" id="ADIR002056-PA"/>
    </source>
</evidence>
<feature type="compositionally biased region" description="Low complexity" evidence="7">
    <location>
        <begin position="1518"/>
        <end position="1532"/>
    </location>
</feature>
<feature type="region of interest" description="Disordered" evidence="7">
    <location>
        <begin position="1368"/>
        <end position="1454"/>
    </location>
</feature>
<proteinExistence type="predicted"/>
<feature type="region of interest" description="Disordered" evidence="7">
    <location>
        <begin position="433"/>
        <end position="507"/>
    </location>
</feature>
<evidence type="ECO:0000256" key="3">
    <source>
        <dbReference type="ARBA" id="ARBA00022692"/>
    </source>
</evidence>
<feature type="transmembrane region" description="Helical" evidence="8">
    <location>
        <begin position="775"/>
        <end position="793"/>
    </location>
</feature>
<feature type="compositionally biased region" description="Low complexity" evidence="7">
    <location>
        <begin position="1157"/>
        <end position="1177"/>
    </location>
</feature>
<feature type="transmembrane region" description="Helical" evidence="8">
    <location>
        <begin position="813"/>
        <end position="834"/>
    </location>
</feature>
<evidence type="ECO:0000256" key="8">
    <source>
        <dbReference type="SAM" id="Phobius"/>
    </source>
</evidence>
<feature type="compositionally biased region" description="Low complexity" evidence="7">
    <location>
        <begin position="128"/>
        <end position="138"/>
    </location>
</feature>
<evidence type="ECO:0000256" key="4">
    <source>
        <dbReference type="ARBA" id="ARBA00022729"/>
    </source>
</evidence>
<feature type="compositionally biased region" description="Low complexity" evidence="7">
    <location>
        <begin position="667"/>
        <end position="687"/>
    </location>
</feature>
<evidence type="ECO:0000259" key="9">
    <source>
        <dbReference type="Pfam" id="PF25987"/>
    </source>
</evidence>
<dbReference type="Pfam" id="PF25987">
    <property type="entry name" value="PRRT3"/>
    <property type="match status" value="1"/>
</dbReference>
<evidence type="ECO:0000256" key="6">
    <source>
        <dbReference type="ARBA" id="ARBA00023136"/>
    </source>
</evidence>
<feature type="region of interest" description="Disordered" evidence="7">
    <location>
        <begin position="1484"/>
        <end position="1541"/>
    </location>
</feature>
<keyword evidence="6 8" id="KW-0472">Membrane</keyword>
<keyword evidence="11" id="KW-1185">Reference proteome</keyword>
<dbReference type="PANTHER" id="PTHR35578">
    <property type="entry name" value="PROLINE-RICH TRANSMEMBRANE PROTEIN 4-RELATED"/>
    <property type="match status" value="1"/>
</dbReference>
<dbReference type="Proteomes" id="UP000075884">
    <property type="component" value="Unassembled WGS sequence"/>
</dbReference>
<feature type="compositionally biased region" description="Low complexity" evidence="7">
    <location>
        <begin position="1421"/>
        <end position="1440"/>
    </location>
</feature>
<feature type="compositionally biased region" description="Low complexity" evidence="7">
    <location>
        <begin position="1379"/>
        <end position="1395"/>
    </location>
</feature>
<feature type="domain" description="Proline-rich transmembrane protein 3/4" evidence="9">
    <location>
        <begin position="734"/>
        <end position="865"/>
    </location>
</feature>
<organism evidence="10 11">
    <name type="scientific">Anopheles dirus</name>
    <dbReference type="NCBI Taxonomy" id="7168"/>
    <lineage>
        <taxon>Eukaryota</taxon>
        <taxon>Metazoa</taxon>
        <taxon>Ecdysozoa</taxon>
        <taxon>Arthropoda</taxon>
        <taxon>Hexapoda</taxon>
        <taxon>Insecta</taxon>
        <taxon>Pterygota</taxon>
        <taxon>Neoptera</taxon>
        <taxon>Endopterygota</taxon>
        <taxon>Diptera</taxon>
        <taxon>Nematocera</taxon>
        <taxon>Culicoidea</taxon>
        <taxon>Culicidae</taxon>
        <taxon>Anophelinae</taxon>
        <taxon>Anopheles</taxon>
    </lineage>
</organism>
<feature type="transmembrane region" description="Helical" evidence="8">
    <location>
        <begin position="741"/>
        <end position="763"/>
    </location>
</feature>
<dbReference type="STRING" id="7168.A0A182N344"/>
<reference evidence="10" key="2">
    <citation type="submission" date="2020-05" db="UniProtKB">
        <authorList>
            <consortium name="EnsemblMetazoa"/>
        </authorList>
    </citation>
    <scope>IDENTIFICATION</scope>
    <source>
        <strain evidence="10">WRAIR2</strain>
    </source>
</reference>
<feature type="region of interest" description="Disordered" evidence="7">
    <location>
        <begin position="1157"/>
        <end position="1227"/>
    </location>
</feature>
<keyword evidence="5 8" id="KW-1133">Transmembrane helix</keyword>
<feature type="transmembrane region" description="Helical" evidence="8">
    <location>
        <begin position="846"/>
        <end position="870"/>
    </location>
</feature>
<feature type="region of interest" description="Disordered" evidence="7">
    <location>
        <begin position="307"/>
        <end position="345"/>
    </location>
</feature>
<feature type="region of interest" description="Disordered" evidence="7">
    <location>
        <begin position="558"/>
        <end position="692"/>
    </location>
</feature>
<name>A0A182N344_9DIPT</name>
<feature type="transmembrane region" description="Helical" evidence="8">
    <location>
        <begin position="963"/>
        <end position="989"/>
    </location>
</feature>
<feature type="compositionally biased region" description="Low complexity" evidence="7">
    <location>
        <begin position="74"/>
        <end position="93"/>
    </location>
</feature>
<feature type="compositionally biased region" description="Polar residues" evidence="7">
    <location>
        <begin position="1368"/>
        <end position="1378"/>
    </location>
</feature>
<reference evidence="11" key="1">
    <citation type="submission" date="2013-03" db="EMBL/GenBank/DDBJ databases">
        <title>The Genome Sequence of Anopheles dirus WRAIR2.</title>
        <authorList>
            <consortium name="The Broad Institute Genomics Platform"/>
            <person name="Neafsey D.E."/>
            <person name="Walton C."/>
            <person name="Walker B."/>
            <person name="Young S.K."/>
            <person name="Zeng Q."/>
            <person name="Gargeya S."/>
            <person name="Fitzgerald M."/>
            <person name="Haas B."/>
            <person name="Abouelleil A."/>
            <person name="Allen A.W."/>
            <person name="Alvarado L."/>
            <person name="Arachchi H.M."/>
            <person name="Berlin A.M."/>
            <person name="Chapman S.B."/>
            <person name="Gainer-Dewar J."/>
            <person name="Goldberg J."/>
            <person name="Griggs A."/>
            <person name="Gujja S."/>
            <person name="Hansen M."/>
            <person name="Howarth C."/>
            <person name="Imamovic A."/>
            <person name="Ireland A."/>
            <person name="Larimer J."/>
            <person name="McCowan C."/>
            <person name="Murphy C."/>
            <person name="Pearson M."/>
            <person name="Poon T.W."/>
            <person name="Priest M."/>
            <person name="Roberts A."/>
            <person name="Saif S."/>
            <person name="Shea T."/>
            <person name="Sisk P."/>
            <person name="Sykes S."/>
            <person name="Wortman J."/>
            <person name="Nusbaum C."/>
            <person name="Birren B."/>
        </authorList>
    </citation>
    <scope>NUCLEOTIDE SEQUENCE [LARGE SCALE GENOMIC DNA]</scope>
    <source>
        <strain evidence="11">WRAIR2</strain>
    </source>
</reference>
<feature type="region of interest" description="Disordered" evidence="7">
    <location>
        <begin position="258"/>
        <end position="279"/>
    </location>
</feature>
<feature type="region of interest" description="Disordered" evidence="7">
    <location>
        <begin position="383"/>
        <end position="414"/>
    </location>
</feature>
<feature type="compositionally biased region" description="Basic residues" evidence="7">
    <location>
        <begin position="325"/>
        <end position="336"/>
    </location>
</feature>
<feature type="compositionally biased region" description="Polar residues" evidence="7">
    <location>
        <begin position="391"/>
        <end position="407"/>
    </location>
</feature>
<keyword evidence="3 8" id="KW-0812">Transmembrane</keyword>
<feature type="region of interest" description="Disordered" evidence="7">
    <location>
        <begin position="70"/>
        <end position="138"/>
    </location>
</feature>
<comment type="subcellular location">
    <subcellularLocation>
        <location evidence="1">Membrane</location>
        <topology evidence="1">Multi-pass membrane protein</topology>
    </subcellularLocation>
</comment>
<dbReference type="InterPro" id="IPR052836">
    <property type="entry name" value="PRRT_domain-containing"/>
</dbReference>
<sequence>MSCCEGTRSLHKRYKISLTGGGGGGCGMLGSPRSPQELVVPAGGQTVEPTVTADDSSRVCGMAIADLTTRHSDNSSSSSSSSSTSSCNSSRDSGFSISTTKSDPRLSSSRHDRSSIISPARTRRRTTKPTTTTVTTATVRRKARWPFHLAHPRHHPGHLLVVFVSSILLAALLPYDGRVGAVLLDTNGGGGGPGDGKAPVQAFGDELGGVNLERSIAAVFSRVAYGSTTTTKRSIPDNVYVPSLTTVSTPLLTTFRYDNKNKDTLGGSSPSGGLGDKDAHYNQQQISANHRNYELDLERDHVLPTSAPNAEILKSNSNPTYPNPNRHHNHDRHRHSNSTPYPHGHNAKKGFPTNSMFSGDIPAYSPPSRTFFTPPLPRNYTNPFADKPTLRGTNSDSTIINTGTYTNRRPLPPPSLMPGHERIPMRPPDLVPGAPGTGGAGVGGVGGIPPNGGGGPPKAALSPEVGGGMMPPGGPGAPSSQSMDAQRKKALNTPSEKSSKLDAAKGYDGNNKLFLLDENANSSAILPNGMHFPSISRILSGSNGRPQMIPDVLLRSVTSAPRPNQPSYELGGGNAGGTSSLSNAKSPAGGAFGNRPVGLDGDRDRDGMTNGGDGGGGAGVGSEGGAGGDGDGRRHFDEDDNGENDEDDEDDEDDPYEEGAARQQPGSTSNVATSTVSSMHVQSSSSSPITQRMPNLNLKSVMIKNGTGEEGAAGAGGSYGNDRNFQGEIADISTWTIAWNIHVYLSAILFTILAVYSIFKIIFYDKLTHLFSQAYFISIHLILIIICLLRIFYLCYDAYNMHFSFNLFVSELLLNLPLTFLTTTFAILILFLLLRSINHKTNRYSSILRPLTIMIGSGVHVLLCITLHLVESYETKQFYHKQHQLQLQNKQLLGASMGGRGAGVGGHAPPTNIQIPPRVLSLICQIIYIFICLSLGILYLYMYRLLKRILHKSQNYIHGYNNLSYAIHITIATALLFILLAALQIYGAISISSQTRVKLSPSSGLPGDGPGGRPGGGGTLWASHIEIDWFQWGYQFSIRFIEIVIVALLSWVTGLKTGTSKVIQREKDMEQPNASGFALFPCTSSSSQENFETDYPAVCNTNRNLHTYTMRTGKPIYDDNFALNSLNLEQSNQQDLQLGPPGVGVGANDFQRSLETNSMRSSSHNYSNNYNGSNSNNEHGPDGADDFLNETEPMPDHYENPNFELKQHHHHHQHSGSGGASSNQYHDIMDNCYSEPIGAPQYDTKSLRGQPTGHPGMVPPHRNYDFQNFERPNFDPQHMPTLPQPSALSAAQSMARGEFRASKNLKTLKSGQMQNDLGGAGGGGGGGANTMGHHHYNHHPNMGPGPGDSFDRRVGVRKSGTLNNIGAMHFNQQHGSGRNNNSNSSASSSSASSNNRGVPQQRRGPMSGAQTLSNASHHHPQQQQQQQPPQMPPQQQQHHPGFPHPGSFNDRLMNGAGADSLERIAHGPVDGNFDDGAAYYHSKKRSRESSASSYTGGGPVPYATSDHHHPGHAHPHPAHQSADSSSSPTASIGGSGNGTPTAPVAPAACGVLPGKMERAQDNGSMLVAEQGFVRFRALEEPALGSRTNLARDKPGKMFINS</sequence>
<evidence type="ECO:0000256" key="2">
    <source>
        <dbReference type="ARBA" id="ARBA00022553"/>
    </source>
</evidence>